<dbReference type="InterPro" id="IPR019787">
    <property type="entry name" value="Znf_PHD-finger"/>
</dbReference>
<organism evidence="7 8">
    <name type="scientific">Saprolegnia diclina (strain VS20)</name>
    <dbReference type="NCBI Taxonomy" id="1156394"/>
    <lineage>
        <taxon>Eukaryota</taxon>
        <taxon>Sar</taxon>
        <taxon>Stramenopiles</taxon>
        <taxon>Oomycota</taxon>
        <taxon>Saprolegniomycetes</taxon>
        <taxon>Saprolegniales</taxon>
        <taxon>Saprolegniaceae</taxon>
        <taxon>Saprolegnia</taxon>
    </lineage>
</organism>
<accession>T0Q0K5</accession>
<reference evidence="7 8" key="1">
    <citation type="submission" date="2012-04" db="EMBL/GenBank/DDBJ databases">
        <title>The Genome Sequence of Saprolegnia declina VS20.</title>
        <authorList>
            <consortium name="The Broad Institute Genome Sequencing Platform"/>
            <person name="Russ C."/>
            <person name="Nusbaum C."/>
            <person name="Tyler B."/>
            <person name="van West P."/>
            <person name="Dieguez-Uribeondo J."/>
            <person name="de Bruijn I."/>
            <person name="Tripathy S."/>
            <person name="Jiang R."/>
            <person name="Young S.K."/>
            <person name="Zeng Q."/>
            <person name="Gargeya S."/>
            <person name="Fitzgerald M."/>
            <person name="Haas B."/>
            <person name="Abouelleil A."/>
            <person name="Alvarado L."/>
            <person name="Arachchi H.M."/>
            <person name="Berlin A."/>
            <person name="Chapman S.B."/>
            <person name="Goldberg J."/>
            <person name="Griggs A."/>
            <person name="Gujja S."/>
            <person name="Hansen M."/>
            <person name="Howarth C."/>
            <person name="Imamovic A."/>
            <person name="Larimer J."/>
            <person name="McCowen C."/>
            <person name="Montmayeur A."/>
            <person name="Murphy C."/>
            <person name="Neiman D."/>
            <person name="Pearson M."/>
            <person name="Priest M."/>
            <person name="Roberts A."/>
            <person name="Saif S."/>
            <person name="Shea T."/>
            <person name="Sisk P."/>
            <person name="Sykes S."/>
            <person name="Wortman J."/>
            <person name="Nusbaum C."/>
            <person name="Birren B."/>
        </authorList>
    </citation>
    <scope>NUCLEOTIDE SEQUENCE [LARGE SCALE GENOMIC DNA]</scope>
    <source>
        <strain evidence="7 8">VS20</strain>
    </source>
</reference>
<dbReference type="InterPro" id="IPR001965">
    <property type="entry name" value="Znf_PHD"/>
</dbReference>
<dbReference type="STRING" id="1156394.T0Q0K5"/>
<evidence type="ECO:0000256" key="4">
    <source>
        <dbReference type="PROSITE-ProRule" id="PRU00146"/>
    </source>
</evidence>
<dbReference type="PANTHER" id="PTHR24102">
    <property type="entry name" value="PHD FINGER PROTEIN"/>
    <property type="match status" value="1"/>
</dbReference>
<dbReference type="Pfam" id="PF00628">
    <property type="entry name" value="PHD"/>
    <property type="match status" value="1"/>
</dbReference>
<dbReference type="VEuPathDB" id="FungiDB:SDRG_14141"/>
<keyword evidence="2 4" id="KW-0863">Zinc-finger</keyword>
<feature type="region of interest" description="Disordered" evidence="5">
    <location>
        <begin position="57"/>
        <end position="143"/>
    </location>
</feature>
<dbReference type="EMBL" id="JH767199">
    <property type="protein sequence ID" value="EQC28046.1"/>
    <property type="molecule type" value="Genomic_DNA"/>
</dbReference>
<evidence type="ECO:0000256" key="3">
    <source>
        <dbReference type="ARBA" id="ARBA00022833"/>
    </source>
</evidence>
<dbReference type="eggNOG" id="KOG0383">
    <property type="taxonomic scope" value="Eukaryota"/>
</dbReference>
<dbReference type="RefSeq" id="XP_008618471.1">
    <property type="nucleotide sequence ID" value="XM_008620249.1"/>
</dbReference>
<evidence type="ECO:0000256" key="2">
    <source>
        <dbReference type="ARBA" id="ARBA00022771"/>
    </source>
</evidence>
<dbReference type="SUPFAM" id="SSF57903">
    <property type="entry name" value="FYVE/PHD zinc finger"/>
    <property type="match status" value="2"/>
</dbReference>
<evidence type="ECO:0000256" key="5">
    <source>
        <dbReference type="SAM" id="MobiDB-lite"/>
    </source>
</evidence>
<gene>
    <name evidence="7" type="ORF">SDRG_14141</name>
</gene>
<dbReference type="PANTHER" id="PTHR24102:SF28">
    <property type="entry name" value="PHD-TYPE DOMAIN-CONTAINING PROTEIN"/>
    <property type="match status" value="1"/>
</dbReference>
<dbReference type="OMA" id="TLACCER"/>
<dbReference type="GeneID" id="19954868"/>
<keyword evidence="8" id="KW-1185">Reference proteome</keyword>
<dbReference type="InterPro" id="IPR013083">
    <property type="entry name" value="Znf_RING/FYVE/PHD"/>
</dbReference>
<proteinExistence type="predicted"/>
<dbReference type="GO" id="GO:0008270">
    <property type="term" value="F:zinc ion binding"/>
    <property type="evidence" value="ECO:0007669"/>
    <property type="project" value="UniProtKB-KW"/>
</dbReference>
<dbReference type="AlphaFoldDB" id="T0Q0K5"/>
<dbReference type="SMART" id="SM00249">
    <property type="entry name" value="PHD"/>
    <property type="match status" value="2"/>
</dbReference>
<feature type="region of interest" description="Disordered" evidence="5">
    <location>
        <begin position="225"/>
        <end position="258"/>
    </location>
</feature>
<evidence type="ECO:0000259" key="6">
    <source>
        <dbReference type="PROSITE" id="PS50016"/>
    </source>
</evidence>
<dbReference type="PROSITE" id="PS50016">
    <property type="entry name" value="ZF_PHD_2"/>
    <property type="match status" value="2"/>
</dbReference>
<dbReference type="InParanoid" id="T0Q0K5"/>
<name>T0Q0K5_SAPDV</name>
<feature type="compositionally biased region" description="Low complexity" evidence="5">
    <location>
        <begin position="234"/>
        <end position="244"/>
    </location>
</feature>
<keyword evidence="3" id="KW-0862">Zinc</keyword>
<dbReference type="OrthoDB" id="336088at2759"/>
<dbReference type="InterPro" id="IPR011011">
    <property type="entry name" value="Znf_FYVE_PHD"/>
</dbReference>
<keyword evidence="1" id="KW-0479">Metal-binding</keyword>
<sequence length="637" mass="70702">MLKLGRGHVQMQYEPCETCGKSRVVALDTAAIPAAQIAQNTTSAAAPPPVERLISDMCRCKRRRVAPPKPVETNDAASTPKSRGSDGGTPRRRPPATYDPDDGDDDDDADGDDDDDDDGKDDTYVDDEEYTAPRRAEVGVGASPEQLARRHVAPANGNFLPRCLRVRLRKVDDGYTAVPPTLPITAPARDPLIVRLHRIGDGAYVALDNSQSVASSLRKRRLEFASDAGESDSSDSGVSSGAESTPSAPSSPVRKPHPEAAIPESLTLQDLPVAPWDLRAPGMANRTQCEVCGKSGTLACCERCPAVYHNDCLPMDHPVEDVDPWWCPRCLQTPIGQQTKACRLCSSDSNLSQIILCDCCDDEYHLYCLSPPLTDVPSGDWFCPFCYSHNHVKRQCIKKKRKGRKKKRPLQFYYPSLLQETYEDLSILHRGRRFRPPSFGKLWTADDDRKLGNHQKKLRTLRDKVNARNFVKPDLTKRNLHANAPYLQDIIVDSKALTGMFHMVDAAAARARSRNEGLAQQVAEYPRWRVDWPRADEATDVYLRLLSCASDCLQLLVPTKTEPPPRPVPISSQFHAPSAFAAPIPNLHAYEAESRLHLGQRIDKARDASLDPYILMRMEALRINDPMALHLLLNSDA</sequence>
<feature type="domain" description="PHD-type" evidence="6">
    <location>
        <begin position="286"/>
        <end position="333"/>
    </location>
</feature>
<dbReference type="Proteomes" id="UP000030762">
    <property type="component" value="Unassembled WGS sequence"/>
</dbReference>
<dbReference type="Gene3D" id="3.30.40.10">
    <property type="entry name" value="Zinc/RING finger domain, C3HC4 (zinc finger)"/>
    <property type="match status" value="2"/>
</dbReference>
<feature type="domain" description="PHD-type" evidence="6">
    <location>
        <begin position="339"/>
        <end position="389"/>
    </location>
</feature>
<evidence type="ECO:0000313" key="7">
    <source>
        <dbReference type="EMBL" id="EQC28046.1"/>
    </source>
</evidence>
<evidence type="ECO:0000313" key="8">
    <source>
        <dbReference type="Proteomes" id="UP000030762"/>
    </source>
</evidence>
<feature type="compositionally biased region" description="Acidic residues" evidence="5">
    <location>
        <begin position="99"/>
        <end position="130"/>
    </location>
</feature>
<evidence type="ECO:0000256" key="1">
    <source>
        <dbReference type="ARBA" id="ARBA00022723"/>
    </source>
</evidence>
<protein>
    <recommendedName>
        <fullName evidence="6">PHD-type domain-containing protein</fullName>
    </recommendedName>
</protein>